<feature type="region of interest" description="Disordered" evidence="1">
    <location>
        <begin position="27"/>
        <end position="52"/>
    </location>
</feature>
<dbReference type="Proteomes" id="UP001496720">
    <property type="component" value="Unassembled WGS sequence"/>
</dbReference>
<reference evidence="2 3" key="1">
    <citation type="submission" date="2024-06" db="EMBL/GenBank/DDBJ databases">
        <title>The Natural Products Discovery Center: Release of the First 8490 Sequenced Strains for Exploring Actinobacteria Biosynthetic Diversity.</title>
        <authorList>
            <person name="Kalkreuter E."/>
            <person name="Kautsar S.A."/>
            <person name="Yang D."/>
            <person name="Bader C.D."/>
            <person name="Teijaro C.N."/>
            <person name="Fluegel L."/>
            <person name="Davis C.M."/>
            <person name="Simpson J.R."/>
            <person name="Lauterbach L."/>
            <person name="Steele A.D."/>
            <person name="Gui C."/>
            <person name="Meng S."/>
            <person name="Li G."/>
            <person name="Viehrig K."/>
            <person name="Ye F."/>
            <person name="Su P."/>
            <person name="Kiefer A.F."/>
            <person name="Nichols A."/>
            <person name="Cepeda A.J."/>
            <person name="Yan W."/>
            <person name="Fan B."/>
            <person name="Jiang Y."/>
            <person name="Adhikari A."/>
            <person name="Zheng C.-J."/>
            <person name="Schuster L."/>
            <person name="Cowan T.M."/>
            <person name="Smanski M.J."/>
            <person name="Chevrette M.G."/>
            <person name="De Carvalho L.P.S."/>
            <person name="Shen B."/>
        </authorList>
    </citation>
    <scope>NUCLEOTIDE SEQUENCE [LARGE SCALE GENOMIC DNA]</scope>
    <source>
        <strain evidence="2 3">NPDC001615</strain>
    </source>
</reference>
<comment type="caution">
    <text evidence="2">The sequence shown here is derived from an EMBL/GenBank/DDBJ whole genome shotgun (WGS) entry which is preliminary data.</text>
</comment>
<proteinExistence type="predicted"/>
<name>A0ABV1SZI4_9ACTN</name>
<evidence type="ECO:0000313" key="3">
    <source>
        <dbReference type="Proteomes" id="UP001496720"/>
    </source>
</evidence>
<accession>A0ABV1SZI4</accession>
<keyword evidence="3" id="KW-1185">Reference proteome</keyword>
<evidence type="ECO:0000313" key="2">
    <source>
        <dbReference type="EMBL" id="MER6167131.1"/>
    </source>
</evidence>
<evidence type="ECO:0000256" key="1">
    <source>
        <dbReference type="SAM" id="MobiDB-lite"/>
    </source>
</evidence>
<dbReference type="EMBL" id="JBEOZY010000023">
    <property type="protein sequence ID" value="MER6167131.1"/>
    <property type="molecule type" value="Genomic_DNA"/>
</dbReference>
<dbReference type="RefSeq" id="WP_352148661.1">
    <property type="nucleotide sequence ID" value="NZ_JBEOZY010000023.1"/>
</dbReference>
<feature type="region of interest" description="Disordered" evidence="1">
    <location>
        <begin position="1"/>
        <end position="20"/>
    </location>
</feature>
<organism evidence="2 3">
    <name type="scientific">Streptomyces violaceorubidus</name>
    <dbReference type="NCBI Taxonomy" id="284042"/>
    <lineage>
        <taxon>Bacteria</taxon>
        <taxon>Bacillati</taxon>
        <taxon>Actinomycetota</taxon>
        <taxon>Actinomycetes</taxon>
        <taxon>Kitasatosporales</taxon>
        <taxon>Streptomycetaceae</taxon>
        <taxon>Streptomyces</taxon>
    </lineage>
</organism>
<protein>
    <submittedName>
        <fullName evidence="2">Uncharacterized protein</fullName>
    </submittedName>
</protein>
<gene>
    <name evidence="2" type="ORF">ABT188_21660</name>
</gene>
<sequence length="105" mass="10357">MNSSSVGETAPVVTHLGAGGRALTLSEVGDSSSVGETAPVVTHLGPGGRALTLSEVGDSSSVGQIAPVVTHLGPFPEPPAAVDRAATHYDGPVEHAAPGRTVAVR</sequence>